<accession>A0A9N9JAI1</accession>
<dbReference type="OrthoDB" id="2445879at2759"/>
<dbReference type="Proteomes" id="UP000789396">
    <property type="component" value="Unassembled WGS sequence"/>
</dbReference>
<feature type="non-terminal residue" evidence="1">
    <location>
        <position position="112"/>
    </location>
</feature>
<comment type="caution">
    <text evidence="1">The sequence shown here is derived from an EMBL/GenBank/DDBJ whole genome shotgun (WGS) entry which is preliminary data.</text>
</comment>
<proteinExistence type="predicted"/>
<dbReference type="EMBL" id="CAJVPZ010044017">
    <property type="protein sequence ID" value="CAG8766780.1"/>
    <property type="molecule type" value="Genomic_DNA"/>
</dbReference>
<keyword evidence="2" id="KW-1185">Reference proteome</keyword>
<evidence type="ECO:0000313" key="1">
    <source>
        <dbReference type="EMBL" id="CAG8766780.1"/>
    </source>
</evidence>
<dbReference type="AlphaFoldDB" id="A0A9N9JAI1"/>
<organism evidence="1 2">
    <name type="scientific">Racocetra fulgida</name>
    <dbReference type="NCBI Taxonomy" id="60492"/>
    <lineage>
        <taxon>Eukaryota</taxon>
        <taxon>Fungi</taxon>
        <taxon>Fungi incertae sedis</taxon>
        <taxon>Mucoromycota</taxon>
        <taxon>Glomeromycotina</taxon>
        <taxon>Glomeromycetes</taxon>
        <taxon>Diversisporales</taxon>
        <taxon>Gigasporaceae</taxon>
        <taxon>Racocetra</taxon>
    </lineage>
</organism>
<evidence type="ECO:0000313" key="2">
    <source>
        <dbReference type="Proteomes" id="UP000789396"/>
    </source>
</evidence>
<sequence length="112" mass="12860">MSNTKKYEVRLINKGQINLNLHYGSYARDWWIQDSKTSNNSILTLSFRLYMNVITQINGYDFFLSIVNRPSNPLQPGFLCSVGEKIRDIQDTPSAAINLLYQKVFGTKTAYS</sequence>
<protein>
    <submittedName>
        <fullName evidence="1">19742_t:CDS:1</fullName>
    </submittedName>
</protein>
<gene>
    <name evidence="1" type="ORF">RFULGI_LOCUS14754</name>
</gene>
<name>A0A9N9JAI1_9GLOM</name>
<reference evidence="1" key="1">
    <citation type="submission" date="2021-06" db="EMBL/GenBank/DDBJ databases">
        <authorList>
            <person name="Kallberg Y."/>
            <person name="Tangrot J."/>
            <person name="Rosling A."/>
        </authorList>
    </citation>
    <scope>NUCLEOTIDE SEQUENCE</scope>
    <source>
        <strain evidence="1">IN212</strain>
    </source>
</reference>